<evidence type="ECO:0000313" key="2">
    <source>
        <dbReference type="Proteomes" id="UP000192907"/>
    </source>
</evidence>
<dbReference type="Proteomes" id="UP000192907">
    <property type="component" value="Unassembled WGS sequence"/>
</dbReference>
<dbReference type="STRING" id="1513793.SAMN06296036_105284"/>
<dbReference type="EMBL" id="FWZT01000005">
    <property type="protein sequence ID" value="SMF14269.1"/>
    <property type="molecule type" value="Genomic_DNA"/>
</dbReference>
<sequence>MFKCCLCLSNLHIFSFIPAGFKDSWLKSLFMTSLLSLLISSCGTLAGRKQFVSVDTNHRPNWFQLGSGEHFQAPQVLELTRDSSWTFKQGSRSMSVSCKPRWAGSILPNLGLTLVSLLQGDVSGLGLLATDWYTGAMWDCPTYLHLYTNHRDLSEAYCPNYLVLPPAHEDELVGDQLVEYWIEKQDQGAPCPRYVFNDQIKYELSLLNFSFDESLNPSLLGGQHLLQIAFNQNANGVVFLNIDPENPLLHGRYFDIHKNRVVAESSTPLGSLNDGKSRKENHFLNLALSLFPNSLLYEAPNRIWDTFSHENLDEKYNLPRFMSGFGVTRINHPRGFDAWDLILDDYVSARTHFYQLSYEQGSNPESLHEVLDLGAMLYFSIGPTLFTPVGSFGLHFQGGPTFQWVKVDDKVSSGLTLAVGSHFFYRAFVTEDVFINLRVTDSQLKRPIVNNGIYNSDFPLESALGIGWFLPQGRWLTRRLLD</sequence>
<evidence type="ECO:0000313" key="1">
    <source>
        <dbReference type="EMBL" id="SMF14269.1"/>
    </source>
</evidence>
<organism evidence="1 2">
    <name type="scientific">Pseudobacteriovorax antillogorgiicola</name>
    <dbReference type="NCBI Taxonomy" id="1513793"/>
    <lineage>
        <taxon>Bacteria</taxon>
        <taxon>Pseudomonadati</taxon>
        <taxon>Bdellovibrionota</taxon>
        <taxon>Oligoflexia</taxon>
        <taxon>Oligoflexales</taxon>
        <taxon>Pseudobacteriovoracaceae</taxon>
        <taxon>Pseudobacteriovorax</taxon>
    </lineage>
</organism>
<name>A0A1Y6BJF4_9BACT</name>
<reference evidence="2" key="1">
    <citation type="submission" date="2017-04" db="EMBL/GenBank/DDBJ databases">
        <authorList>
            <person name="Varghese N."/>
            <person name="Submissions S."/>
        </authorList>
    </citation>
    <scope>NUCLEOTIDE SEQUENCE [LARGE SCALE GENOMIC DNA]</scope>
    <source>
        <strain evidence="2">RKEM611</strain>
    </source>
</reference>
<keyword evidence="2" id="KW-1185">Reference proteome</keyword>
<accession>A0A1Y6BJF4</accession>
<proteinExistence type="predicted"/>
<protein>
    <submittedName>
        <fullName evidence="1">Uncharacterized protein</fullName>
    </submittedName>
</protein>
<gene>
    <name evidence="1" type="ORF">SAMN06296036_105284</name>
</gene>
<dbReference type="AlphaFoldDB" id="A0A1Y6BJF4"/>